<organism evidence="12 13">
    <name type="scientific">Thiohalorhabdus methylotrophus</name>
    <dbReference type="NCBI Taxonomy" id="3242694"/>
    <lineage>
        <taxon>Bacteria</taxon>
        <taxon>Pseudomonadati</taxon>
        <taxon>Pseudomonadota</taxon>
        <taxon>Gammaproteobacteria</taxon>
        <taxon>Thiohalorhabdales</taxon>
        <taxon>Thiohalorhabdaceae</taxon>
        <taxon>Thiohalorhabdus</taxon>
    </lineage>
</organism>
<comment type="caution">
    <text evidence="12">The sequence shown here is derived from an EMBL/GenBank/DDBJ whole genome shotgun (WGS) entry which is preliminary data.</text>
</comment>
<evidence type="ECO:0000256" key="10">
    <source>
        <dbReference type="ARBA" id="ARBA00032474"/>
    </source>
</evidence>
<evidence type="ECO:0000256" key="7">
    <source>
        <dbReference type="ARBA" id="ARBA00029745"/>
    </source>
</evidence>
<evidence type="ECO:0000256" key="8">
    <source>
        <dbReference type="ARBA" id="ARBA00030407"/>
    </source>
</evidence>
<protein>
    <recommendedName>
        <fullName evidence="4">Molybdopterin synthase catalytic subunit</fullName>
        <ecNumber evidence="3">2.8.1.12</ecNumber>
    </recommendedName>
    <alternativeName>
        <fullName evidence="9">MPT synthase subunit 2</fullName>
    </alternativeName>
    <alternativeName>
        <fullName evidence="7">Molybdenum cofactor biosynthesis protein E</fullName>
    </alternativeName>
    <alternativeName>
        <fullName evidence="8">Molybdopterin-converting factor large subunit</fullName>
    </alternativeName>
    <alternativeName>
        <fullName evidence="10">Molybdopterin-converting factor subunit 2</fullName>
    </alternativeName>
</protein>
<dbReference type="EC" id="2.8.1.12" evidence="3"/>
<dbReference type="RefSeq" id="WP_373655265.1">
    <property type="nucleotide sequence ID" value="NZ_JBGUAW010000004.1"/>
</dbReference>
<evidence type="ECO:0000313" key="12">
    <source>
        <dbReference type="EMBL" id="MFA9460480.1"/>
    </source>
</evidence>
<dbReference type="CDD" id="cd00756">
    <property type="entry name" value="MoaE"/>
    <property type="match status" value="1"/>
</dbReference>
<dbReference type="Proteomes" id="UP001575181">
    <property type="component" value="Unassembled WGS sequence"/>
</dbReference>
<accession>A0ABV4TT32</accession>
<comment type="pathway">
    <text evidence="1">Cofactor biosynthesis; molybdopterin biosynthesis.</text>
</comment>
<evidence type="ECO:0000256" key="6">
    <source>
        <dbReference type="ARBA" id="ARBA00026066"/>
    </source>
</evidence>
<gene>
    <name evidence="12" type="ORF">ACERLL_06520</name>
</gene>
<dbReference type="InterPro" id="IPR036563">
    <property type="entry name" value="MoaE_sf"/>
</dbReference>
<reference evidence="12 13" key="1">
    <citation type="submission" date="2024-08" db="EMBL/GenBank/DDBJ databases">
        <title>Whole-genome sequencing of halo(alkali)philic microorganisms from hypersaline lakes.</title>
        <authorList>
            <person name="Sorokin D.Y."/>
            <person name="Merkel A.Y."/>
            <person name="Messina E."/>
            <person name="Yakimov M."/>
        </authorList>
    </citation>
    <scope>NUCLEOTIDE SEQUENCE [LARGE SCALE GENOMIC DNA]</scope>
    <source>
        <strain evidence="12 13">Cl-TMA</strain>
    </source>
</reference>
<comment type="similarity">
    <text evidence="2">Belongs to the MoaE family.</text>
</comment>
<dbReference type="SUPFAM" id="SSF54690">
    <property type="entry name" value="Molybdopterin synthase subunit MoaE"/>
    <property type="match status" value="1"/>
</dbReference>
<sequence>MEVRVQREEFDVGAELAAHRPVGAGAGAEVHFVGNVRDLNDGDEVRVMELEHYPGMTERELERVAGEAGERWEVLDSLVIHRYGVLHPGDRIVLVSVWSPHRGDAFDACRYIIDALKTTAPFWKKETLPDGGHRWVAPGQETGEPVS</sequence>
<proteinExistence type="inferred from homology"/>
<dbReference type="PANTHER" id="PTHR23404">
    <property type="entry name" value="MOLYBDOPTERIN SYNTHASE RELATED"/>
    <property type="match status" value="1"/>
</dbReference>
<name>A0ABV4TT32_9GAMM</name>
<evidence type="ECO:0000256" key="11">
    <source>
        <dbReference type="ARBA" id="ARBA00049878"/>
    </source>
</evidence>
<keyword evidence="13" id="KW-1185">Reference proteome</keyword>
<comment type="subunit">
    <text evidence="6">Heterotetramer of 2 MoaD subunits and 2 MoaE subunits. Also stable as homodimer. The enzyme changes between these two forms during catalysis.</text>
</comment>
<dbReference type="InterPro" id="IPR003448">
    <property type="entry name" value="Mopterin_biosynth_MoaE"/>
</dbReference>
<dbReference type="Gene3D" id="3.90.1170.40">
    <property type="entry name" value="Molybdopterin biosynthesis MoaE subunit"/>
    <property type="match status" value="1"/>
</dbReference>
<evidence type="ECO:0000256" key="1">
    <source>
        <dbReference type="ARBA" id="ARBA00005046"/>
    </source>
</evidence>
<evidence type="ECO:0000256" key="5">
    <source>
        <dbReference type="ARBA" id="ARBA00023150"/>
    </source>
</evidence>
<evidence type="ECO:0000256" key="4">
    <source>
        <dbReference type="ARBA" id="ARBA00013858"/>
    </source>
</evidence>
<dbReference type="Pfam" id="PF02391">
    <property type="entry name" value="MoaE"/>
    <property type="match status" value="1"/>
</dbReference>
<evidence type="ECO:0000256" key="3">
    <source>
        <dbReference type="ARBA" id="ARBA00011950"/>
    </source>
</evidence>
<comment type="catalytic activity">
    <reaction evidence="11">
        <text>2 [molybdopterin-synthase sulfur-carrier protein]-C-terminal-Gly-aminoethanethioate + cyclic pyranopterin phosphate + H2O = molybdopterin + 2 [molybdopterin-synthase sulfur-carrier protein]-C-terminal Gly-Gly + 2 H(+)</text>
        <dbReference type="Rhea" id="RHEA:26333"/>
        <dbReference type="Rhea" id="RHEA-COMP:12202"/>
        <dbReference type="Rhea" id="RHEA-COMP:19907"/>
        <dbReference type="ChEBI" id="CHEBI:15377"/>
        <dbReference type="ChEBI" id="CHEBI:15378"/>
        <dbReference type="ChEBI" id="CHEBI:58698"/>
        <dbReference type="ChEBI" id="CHEBI:59648"/>
        <dbReference type="ChEBI" id="CHEBI:90778"/>
        <dbReference type="ChEBI" id="CHEBI:232372"/>
        <dbReference type="EC" id="2.8.1.12"/>
    </reaction>
</comment>
<evidence type="ECO:0000256" key="9">
    <source>
        <dbReference type="ARBA" id="ARBA00030781"/>
    </source>
</evidence>
<evidence type="ECO:0000313" key="13">
    <source>
        <dbReference type="Proteomes" id="UP001575181"/>
    </source>
</evidence>
<dbReference type="EMBL" id="JBGUAW010000004">
    <property type="protein sequence ID" value="MFA9460480.1"/>
    <property type="molecule type" value="Genomic_DNA"/>
</dbReference>
<evidence type="ECO:0000256" key="2">
    <source>
        <dbReference type="ARBA" id="ARBA00005426"/>
    </source>
</evidence>
<keyword evidence="5" id="KW-0501">Molybdenum cofactor biosynthesis</keyword>